<evidence type="ECO:0000313" key="1">
    <source>
        <dbReference type="EMBL" id="MFD2542787.1"/>
    </source>
</evidence>
<reference evidence="2" key="1">
    <citation type="journal article" date="2019" name="Int. J. Syst. Evol. Microbiol.">
        <title>The Global Catalogue of Microorganisms (GCM) 10K type strain sequencing project: providing services to taxonomists for standard genome sequencing and annotation.</title>
        <authorList>
            <consortium name="The Broad Institute Genomics Platform"/>
            <consortium name="The Broad Institute Genome Sequencing Center for Infectious Disease"/>
            <person name="Wu L."/>
            <person name="Ma J."/>
        </authorList>
    </citation>
    <scope>NUCLEOTIDE SEQUENCE [LARGE SCALE GENOMIC DNA]</scope>
    <source>
        <strain evidence="2">KCTC 42808</strain>
    </source>
</reference>
<comment type="caution">
    <text evidence="1">The sequence shown here is derived from an EMBL/GenBank/DDBJ whole genome shotgun (WGS) entry which is preliminary data.</text>
</comment>
<gene>
    <name evidence="1" type="ORF">ACFSSB_10700</name>
</gene>
<accession>A0ABW5K554</accession>
<name>A0ABW5K554_9FLAO</name>
<dbReference type="RefSeq" id="WP_379904024.1">
    <property type="nucleotide sequence ID" value="NZ_JBHULM010000011.1"/>
</dbReference>
<evidence type="ECO:0000313" key="2">
    <source>
        <dbReference type="Proteomes" id="UP001597467"/>
    </source>
</evidence>
<organism evidence="1 2">
    <name type="scientific">Lacinutrix gracilariae</name>
    <dbReference type="NCBI Taxonomy" id="1747198"/>
    <lineage>
        <taxon>Bacteria</taxon>
        <taxon>Pseudomonadati</taxon>
        <taxon>Bacteroidota</taxon>
        <taxon>Flavobacteriia</taxon>
        <taxon>Flavobacteriales</taxon>
        <taxon>Flavobacteriaceae</taxon>
        <taxon>Lacinutrix</taxon>
    </lineage>
</organism>
<dbReference type="Proteomes" id="UP001597467">
    <property type="component" value="Unassembled WGS sequence"/>
</dbReference>
<keyword evidence="2" id="KW-1185">Reference proteome</keyword>
<dbReference type="EMBL" id="JBHULM010000011">
    <property type="protein sequence ID" value="MFD2542787.1"/>
    <property type="molecule type" value="Genomic_DNA"/>
</dbReference>
<proteinExistence type="predicted"/>
<sequence length="111" mass="13163">MLYKKIPSGRFLKKLSRCFFKTNKTTKPAFKNENKIHLLEVNDDENNLQSIKIKALDKNIKNLEFINHLEMNLQDKQLDNLPMEFFTDLKQLKQHSQRSILITLDSKSDKK</sequence>
<protein>
    <submittedName>
        <fullName evidence="1">Uncharacterized protein</fullName>
    </submittedName>
</protein>